<reference evidence="1" key="1">
    <citation type="submission" date="2019-08" db="EMBL/GenBank/DDBJ databases">
        <authorList>
            <person name="Kucharzyk K."/>
            <person name="Murdoch R.W."/>
            <person name="Higgins S."/>
            <person name="Loffler F."/>
        </authorList>
    </citation>
    <scope>NUCLEOTIDE SEQUENCE</scope>
</reference>
<name>A0A644YX92_9ZZZZ</name>
<dbReference type="EMBL" id="VSSQ01006575">
    <property type="protein sequence ID" value="MPM33156.1"/>
    <property type="molecule type" value="Genomic_DNA"/>
</dbReference>
<sequence length="99" mass="11258">MRYVIVIKSGEDFKKSGRRLKSDRAVRRIADCLRCFFHKSEIIDGTFSVENFLGKLIQYIQPDAAGHALSAALRKAHTDIRSGELDRTSSPRREFSSLD</sequence>
<evidence type="ECO:0000313" key="1">
    <source>
        <dbReference type="EMBL" id="MPM33156.1"/>
    </source>
</evidence>
<dbReference type="AlphaFoldDB" id="A0A644YX92"/>
<accession>A0A644YX92</accession>
<gene>
    <name evidence="1" type="ORF">SDC9_79725</name>
</gene>
<comment type="caution">
    <text evidence="1">The sequence shown here is derived from an EMBL/GenBank/DDBJ whole genome shotgun (WGS) entry which is preliminary data.</text>
</comment>
<proteinExistence type="predicted"/>
<organism evidence="1">
    <name type="scientific">bioreactor metagenome</name>
    <dbReference type="NCBI Taxonomy" id="1076179"/>
    <lineage>
        <taxon>unclassified sequences</taxon>
        <taxon>metagenomes</taxon>
        <taxon>ecological metagenomes</taxon>
    </lineage>
</organism>
<protein>
    <submittedName>
        <fullName evidence="1">Uncharacterized protein</fullName>
    </submittedName>
</protein>